<gene>
    <name evidence="2" type="ORF">Pmani_016115</name>
</gene>
<sequence>MRWLVLCVPFPLTGYTADWDLIDLLSGSDHRPEQRSSQNSKADTTPKQIKNNKADKKTLSTRTMKQTERHEQRRRQDVTGRYSDWGT</sequence>
<keyword evidence="3" id="KW-1185">Reference proteome</keyword>
<accession>A0AAE1PQB3</accession>
<dbReference type="EMBL" id="JAWZYT010001408">
    <property type="protein sequence ID" value="KAK4312523.1"/>
    <property type="molecule type" value="Genomic_DNA"/>
</dbReference>
<dbReference type="Proteomes" id="UP001292094">
    <property type="component" value="Unassembled WGS sequence"/>
</dbReference>
<name>A0AAE1PQB3_9EUCA</name>
<feature type="region of interest" description="Disordered" evidence="1">
    <location>
        <begin position="27"/>
        <end position="87"/>
    </location>
</feature>
<comment type="caution">
    <text evidence="2">The sequence shown here is derived from an EMBL/GenBank/DDBJ whole genome shotgun (WGS) entry which is preliminary data.</text>
</comment>
<evidence type="ECO:0000313" key="3">
    <source>
        <dbReference type="Proteomes" id="UP001292094"/>
    </source>
</evidence>
<reference evidence="2" key="1">
    <citation type="submission" date="2023-11" db="EMBL/GenBank/DDBJ databases">
        <title>Genome assemblies of two species of porcelain crab, Petrolisthes cinctipes and Petrolisthes manimaculis (Anomura: Porcellanidae).</title>
        <authorList>
            <person name="Angst P."/>
        </authorList>
    </citation>
    <scope>NUCLEOTIDE SEQUENCE</scope>
    <source>
        <strain evidence="2">PB745_02</strain>
        <tissue evidence="2">Gill</tissue>
    </source>
</reference>
<evidence type="ECO:0000313" key="2">
    <source>
        <dbReference type="EMBL" id="KAK4312523.1"/>
    </source>
</evidence>
<evidence type="ECO:0000256" key="1">
    <source>
        <dbReference type="SAM" id="MobiDB-lite"/>
    </source>
</evidence>
<proteinExistence type="predicted"/>
<feature type="compositionally biased region" description="Polar residues" evidence="1">
    <location>
        <begin position="35"/>
        <end position="51"/>
    </location>
</feature>
<protein>
    <submittedName>
        <fullName evidence="2">Uncharacterized protein</fullName>
    </submittedName>
</protein>
<feature type="compositionally biased region" description="Basic and acidic residues" evidence="1">
    <location>
        <begin position="65"/>
        <end position="78"/>
    </location>
</feature>
<dbReference type="AlphaFoldDB" id="A0AAE1PQB3"/>
<organism evidence="2 3">
    <name type="scientific">Petrolisthes manimaculis</name>
    <dbReference type="NCBI Taxonomy" id="1843537"/>
    <lineage>
        <taxon>Eukaryota</taxon>
        <taxon>Metazoa</taxon>
        <taxon>Ecdysozoa</taxon>
        <taxon>Arthropoda</taxon>
        <taxon>Crustacea</taxon>
        <taxon>Multicrustacea</taxon>
        <taxon>Malacostraca</taxon>
        <taxon>Eumalacostraca</taxon>
        <taxon>Eucarida</taxon>
        <taxon>Decapoda</taxon>
        <taxon>Pleocyemata</taxon>
        <taxon>Anomura</taxon>
        <taxon>Galatheoidea</taxon>
        <taxon>Porcellanidae</taxon>
        <taxon>Petrolisthes</taxon>
    </lineage>
</organism>